<evidence type="ECO:0000313" key="2">
    <source>
        <dbReference type="EMBL" id="TQL43014.1"/>
    </source>
</evidence>
<dbReference type="AlphaFoldDB" id="A0A542Y4L7"/>
<feature type="transmembrane region" description="Helical" evidence="1">
    <location>
        <begin position="20"/>
        <end position="40"/>
    </location>
</feature>
<evidence type="ECO:0000313" key="3">
    <source>
        <dbReference type="Proteomes" id="UP000319094"/>
    </source>
</evidence>
<sequence length="159" mass="16012">MGARGARGAYSARRSWRALFGALAGTLLVIVGLLGMHTLAGGPDQGAEQAGVVVSGHGSPVVSGQGAPVASEHGVALAEGAHAPAAQNMAPADQHAPDHDAMAFACALALIVGMLLLVIPSVGHWLRTTPLSLTALAVQARRLLPPPTPSLITLSISRT</sequence>
<keyword evidence="1" id="KW-1133">Transmembrane helix</keyword>
<organism evidence="2 3">
    <name type="scientific">Leucobacter komagatae</name>
    <dbReference type="NCBI Taxonomy" id="55969"/>
    <lineage>
        <taxon>Bacteria</taxon>
        <taxon>Bacillati</taxon>
        <taxon>Actinomycetota</taxon>
        <taxon>Actinomycetes</taxon>
        <taxon>Micrococcales</taxon>
        <taxon>Microbacteriaceae</taxon>
        <taxon>Leucobacter</taxon>
    </lineage>
</organism>
<protein>
    <submittedName>
        <fullName evidence="2">Uncharacterized protein</fullName>
    </submittedName>
</protein>
<keyword evidence="1" id="KW-0812">Transmembrane</keyword>
<keyword evidence="1" id="KW-0472">Membrane</keyword>
<evidence type="ECO:0000256" key="1">
    <source>
        <dbReference type="SAM" id="Phobius"/>
    </source>
</evidence>
<feature type="transmembrane region" description="Helical" evidence="1">
    <location>
        <begin position="101"/>
        <end position="119"/>
    </location>
</feature>
<dbReference type="Proteomes" id="UP000319094">
    <property type="component" value="Unassembled WGS sequence"/>
</dbReference>
<reference evidence="2 3" key="1">
    <citation type="submission" date="2019-06" db="EMBL/GenBank/DDBJ databases">
        <title>Sequencing the genomes of 1000 actinobacteria strains.</title>
        <authorList>
            <person name="Klenk H.-P."/>
        </authorList>
    </citation>
    <scope>NUCLEOTIDE SEQUENCE [LARGE SCALE GENOMIC DNA]</scope>
    <source>
        <strain evidence="2 3">DSM 8803</strain>
    </source>
</reference>
<accession>A0A542Y4L7</accession>
<keyword evidence="3" id="KW-1185">Reference proteome</keyword>
<comment type="caution">
    <text evidence="2">The sequence shown here is derived from an EMBL/GenBank/DDBJ whole genome shotgun (WGS) entry which is preliminary data.</text>
</comment>
<name>A0A542Y4L7_9MICO</name>
<proteinExistence type="predicted"/>
<gene>
    <name evidence="2" type="ORF">FB468_1026</name>
</gene>
<dbReference type="EMBL" id="VFON01000001">
    <property type="protein sequence ID" value="TQL43014.1"/>
    <property type="molecule type" value="Genomic_DNA"/>
</dbReference>